<proteinExistence type="predicted"/>
<dbReference type="SUPFAM" id="SSF53300">
    <property type="entry name" value="vWA-like"/>
    <property type="match status" value="1"/>
</dbReference>
<dbReference type="InterPro" id="IPR036465">
    <property type="entry name" value="vWFA_dom_sf"/>
</dbReference>
<evidence type="ECO:0000313" key="3">
    <source>
        <dbReference type="Proteomes" id="UP000321353"/>
    </source>
</evidence>
<dbReference type="EMBL" id="CP036264">
    <property type="protein sequence ID" value="QEF97017.1"/>
    <property type="molecule type" value="Genomic_DNA"/>
</dbReference>
<keyword evidence="3" id="KW-1185">Reference proteome</keyword>
<evidence type="ECO:0000259" key="1">
    <source>
        <dbReference type="SMART" id="SM00327"/>
    </source>
</evidence>
<name>A0A5B9MCQ2_9BACT</name>
<dbReference type="Proteomes" id="UP000321353">
    <property type="component" value="Chromosome"/>
</dbReference>
<dbReference type="KEGG" id="smam:Mal15_10470"/>
<dbReference type="InterPro" id="IPR002035">
    <property type="entry name" value="VWF_A"/>
</dbReference>
<dbReference type="Pfam" id="PF05762">
    <property type="entry name" value="VWA_CoxE"/>
    <property type="match status" value="1"/>
</dbReference>
<sequence>MRDLDLWLALGDSDSVADLAIQIDALAHAPLHRRTPFFARLLPLARHADPGVRRATLKTFAGCDGLRVRRECVVALDDEAPEVVSTALDVIASAPRRSTWAHALFHRRSEVRRDAVAIAMGGGSQGRPQAHDADLSLFLLADVDSQGVVVDHLDELQLDHVPFHLLIDLHRTGHLDDGIARRLVLRSSVDDLLIFIREGLSADSSKPDVGWLIDLFWEAGDLNDVEYTSSRFPRGVFASLCESIAAKRGWWLDQDFVLLCQDIARQRGHWNLEIARICVLDMAQEAAWLYEKILPADVFRTSMEVLYERGLARDEVSGTIVDQLLQLPFCRRPSGQLDLWTLGAILHLRRRDGFKRLLGIYKSSQIAAGFDEHPEESVRLFSYPGATRQRSDLIEAVFARRRKDPLAVAVMMCALPADGLAFAARLTAHETVKALRALAELCVRQGWSVSANKSAAISHQLSRRFFVGDTLHHDAFATFLNQWLQGEWSSFGDVQDRLRDEIAVDSDHRVVRHCADFSVAVDVMTDVVRRMDTADIAKWIRETLPPATIARFLSLMPCCSGLSYALEIALAQELAGHADPAIARWAGDRVVIADRGTSHHQTLAEIDETSRMTPISDALAQEIRTAAPHRLESVVRPLGTGRRRGIAAAFADRADPVNHDERVWACVALLCSGDGIDDVAAGVARYSLDQDGIINAAANELTSLGDFANLGTLGLVVMYRWEAAAFAFAQRCMRKDDECIGWIRFADELVSKTLAHDVVQCLARVLALLIARDSPRATELLTESHLAAWLERLPTSGGKQAAGVLMRTFKAGLNPSAMAALRDRAAEILPNVSDELQFALRPWVDAADLGSMAITARVRKEPSSPDLASEIAECTDLQRLSDWLEDRNSGGVSDAAVRLVELGQAGIWSLVSTLTKPNPVRCVSMIAETIALWPTESIELLRELIDGDRPLPDSVRFLVALEALDAFGAENADAPGIPINATLDAVAQWLLRPCDVSWVHVLDMQRLIQWFSPSAKDTCAAMWVDSPHPNVYRFAVAHNIARLNMIDDEATSEVRSVEAALVRFLQHGTDRDSTSRLSASVALARRGNWIGFPILLSHRLSKEFGKPYDPLESMPEKFCPDELVVEVTQSLLMAGPKAVAETTIASLVDFYRSSENVVAAGRLVMREAINENVRQTAAQLMRSDVHRQAKLRRIATVFQRGVRLGRELTGRLFTIEMIGGSDFGYTRLNADRVSINPMPLLNGTANAEDIVEGLILHELGHHLYHRGEQQQAVWERADSMGMGKLLNLVADEHLERNLRALDRSYGDQLKRLGAYAFNRSAKEFDVDYVLNLLGRHIAAVFQMHPPGVARNPACLRVRGGALLQELERSGSSFSRFFRALRLGLGNRHDDPKVAEGLALFDKGFRKLQMPQLLEICKRLREIFGDEACMQRCLSVDDLISDPDGDVVVKADGLSNDELQSEIQRIHRKPSESSESGGSGGVRAINVGEDVQFDLITQIRRLPFHPATYQPYARQVAATSRRFRGFLRDLGLSNVRCPRRIRGRQVDGASLKQLVIKGDPRVLVAREMRYHNDLFLSVVVDCSGSMEFGDNMSKAKLFAAMMAEACRELEGVDLRLFGFTDAEIYDAGDARRPAVAELRPGGGNNDAAALWHAAEVASKSKRSAKVVVMISDGLPTECSTEALKALVARLSRRRDLVCAQVAVQSLEEVCFSHYIELTDADTMVSVQRFGAIVARLVKSIL</sequence>
<dbReference type="RefSeq" id="WP_147866749.1">
    <property type="nucleotide sequence ID" value="NZ_CP036264.1"/>
</dbReference>
<dbReference type="InterPro" id="IPR008912">
    <property type="entry name" value="Uncharacterised_CoxE"/>
</dbReference>
<organism evidence="2 3">
    <name type="scientific">Stieleria maiorica</name>
    <dbReference type="NCBI Taxonomy" id="2795974"/>
    <lineage>
        <taxon>Bacteria</taxon>
        <taxon>Pseudomonadati</taxon>
        <taxon>Planctomycetota</taxon>
        <taxon>Planctomycetia</taxon>
        <taxon>Pirellulales</taxon>
        <taxon>Pirellulaceae</taxon>
        <taxon>Stieleria</taxon>
    </lineage>
</organism>
<dbReference type="SMART" id="SM00327">
    <property type="entry name" value="VWA"/>
    <property type="match status" value="1"/>
</dbReference>
<gene>
    <name evidence="2" type="ORF">Mal15_10470</name>
</gene>
<reference evidence="2 3" key="1">
    <citation type="submission" date="2019-02" db="EMBL/GenBank/DDBJ databases">
        <title>Planctomycetal bacteria perform biofilm scaping via a novel small molecule.</title>
        <authorList>
            <person name="Jeske O."/>
            <person name="Boedeker C."/>
            <person name="Wiegand S."/>
            <person name="Breitling P."/>
            <person name="Kallscheuer N."/>
            <person name="Jogler M."/>
            <person name="Rohde M."/>
            <person name="Petersen J."/>
            <person name="Medema M.H."/>
            <person name="Surup F."/>
            <person name="Jogler C."/>
        </authorList>
    </citation>
    <scope>NUCLEOTIDE SEQUENCE [LARGE SCALE GENOMIC DNA]</scope>
    <source>
        <strain evidence="2 3">Mal15</strain>
    </source>
</reference>
<feature type="domain" description="VWFA" evidence="1">
    <location>
        <begin position="1572"/>
        <end position="1740"/>
    </location>
</feature>
<dbReference type="Gene3D" id="3.40.50.410">
    <property type="entry name" value="von Willebrand factor, type A domain"/>
    <property type="match status" value="1"/>
</dbReference>
<accession>A0A5B9MCQ2</accession>
<evidence type="ECO:0000313" key="2">
    <source>
        <dbReference type="EMBL" id="QEF97017.1"/>
    </source>
</evidence>
<protein>
    <submittedName>
        <fullName evidence="2">VWA domain containing CoxE-like protein</fullName>
    </submittedName>
</protein>